<protein>
    <submittedName>
        <fullName evidence="1">Uncharacterized protein</fullName>
    </submittedName>
</protein>
<dbReference type="Proteomes" id="UP001057402">
    <property type="component" value="Chromosome 1"/>
</dbReference>
<organism evidence="1 2">
    <name type="scientific">Melastoma candidum</name>
    <dbReference type="NCBI Taxonomy" id="119954"/>
    <lineage>
        <taxon>Eukaryota</taxon>
        <taxon>Viridiplantae</taxon>
        <taxon>Streptophyta</taxon>
        <taxon>Embryophyta</taxon>
        <taxon>Tracheophyta</taxon>
        <taxon>Spermatophyta</taxon>
        <taxon>Magnoliopsida</taxon>
        <taxon>eudicotyledons</taxon>
        <taxon>Gunneridae</taxon>
        <taxon>Pentapetalae</taxon>
        <taxon>rosids</taxon>
        <taxon>malvids</taxon>
        <taxon>Myrtales</taxon>
        <taxon>Melastomataceae</taxon>
        <taxon>Melastomatoideae</taxon>
        <taxon>Melastomateae</taxon>
        <taxon>Melastoma</taxon>
    </lineage>
</organism>
<keyword evidence="2" id="KW-1185">Reference proteome</keyword>
<sequence length="391" mass="42880">MPTDLQKLPGWPKVSHSFSVLPNPTALRFVLRSPTATAQFRLRQLRSGDSEKMRVLCFDRVQSARRSSVEIRIGATGSRCAGGVGISTVQIGKLWVLSMEGLHEKNAFYVVRKGDLVGVYKNLNDCLSVVGSSGSSPPVTVYKGYNLPGQTEDYLKSYGLSNTLYCIDAASFHRINNGQLFQCLPRQPMPSRGTSSGYSSSSHIKRPAEAHWPEADVNGLAIASSLNHPSKHVKLECSFPSQGISTGYRSCTLEFDGAAKRNPGPAGAGAILRSEDGSVVFRLREGVGIATNNAAEYRALILGLNYALEKGYQHIRVRGDSMLVCMQLQGLWKTKSENMTKFCKVAKELKEKFVSFQINHVQREFNAEADAQANKAISLRDGDIEVDCVRK</sequence>
<name>A0ACB9SCH2_9MYRT</name>
<gene>
    <name evidence="1" type="ORF">MLD38_000162</name>
</gene>
<evidence type="ECO:0000313" key="2">
    <source>
        <dbReference type="Proteomes" id="UP001057402"/>
    </source>
</evidence>
<dbReference type="EMBL" id="CM042880">
    <property type="protein sequence ID" value="KAI4387756.1"/>
    <property type="molecule type" value="Genomic_DNA"/>
</dbReference>
<comment type="caution">
    <text evidence="1">The sequence shown here is derived from an EMBL/GenBank/DDBJ whole genome shotgun (WGS) entry which is preliminary data.</text>
</comment>
<proteinExistence type="predicted"/>
<reference evidence="2" key="1">
    <citation type="journal article" date="2023" name="Front. Plant Sci.">
        <title>Chromosomal-level genome assembly of Melastoma candidum provides insights into trichome evolution.</title>
        <authorList>
            <person name="Zhong Y."/>
            <person name="Wu W."/>
            <person name="Sun C."/>
            <person name="Zou P."/>
            <person name="Liu Y."/>
            <person name="Dai S."/>
            <person name="Zhou R."/>
        </authorList>
    </citation>
    <scope>NUCLEOTIDE SEQUENCE [LARGE SCALE GENOMIC DNA]</scope>
</reference>
<evidence type="ECO:0000313" key="1">
    <source>
        <dbReference type="EMBL" id="KAI4387756.1"/>
    </source>
</evidence>
<accession>A0ACB9SCH2</accession>